<gene>
    <name evidence="8" type="ORF">ICN82_09995</name>
</gene>
<feature type="transmembrane region" description="Helical" evidence="7">
    <location>
        <begin position="75"/>
        <end position="97"/>
    </location>
</feature>
<keyword evidence="5 7" id="KW-1133">Transmembrane helix</keyword>
<comment type="subcellular location">
    <subcellularLocation>
        <location evidence="1">Cell membrane</location>
        <topology evidence="1">Multi-pass membrane protein</topology>
    </subcellularLocation>
</comment>
<accession>A0A8J7CVB0</accession>
<feature type="transmembrane region" description="Helical" evidence="7">
    <location>
        <begin position="49"/>
        <end position="68"/>
    </location>
</feature>
<evidence type="ECO:0000256" key="1">
    <source>
        <dbReference type="ARBA" id="ARBA00004651"/>
    </source>
</evidence>
<evidence type="ECO:0000256" key="4">
    <source>
        <dbReference type="ARBA" id="ARBA00022692"/>
    </source>
</evidence>
<evidence type="ECO:0000256" key="5">
    <source>
        <dbReference type="ARBA" id="ARBA00022989"/>
    </source>
</evidence>
<dbReference type="InterPro" id="IPR051907">
    <property type="entry name" value="DoxX-like_oxidoreductase"/>
</dbReference>
<evidence type="ECO:0000256" key="3">
    <source>
        <dbReference type="ARBA" id="ARBA00022475"/>
    </source>
</evidence>
<protein>
    <submittedName>
        <fullName evidence="8">DoxX family protein</fullName>
    </submittedName>
</protein>
<evidence type="ECO:0000256" key="7">
    <source>
        <dbReference type="SAM" id="Phobius"/>
    </source>
</evidence>
<comment type="caution">
    <text evidence="8">The sequence shown here is derived from an EMBL/GenBank/DDBJ whole genome shotgun (WGS) entry which is preliminary data.</text>
</comment>
<name>A0A8J7CVB0_9RHOB</name>
<comment type="similarity">
    <text evidence="2">Belongs to the DoxX family.</text>
</comment>
<dbReference type="GO" id="GO:0005886">
    <property type="term" value="C:plasma membrane"/>
    <property type="evidence" value="ECO:0007669"/>
    <property type="project" value="UniProtKB-SubCell"/>
</dbReference>
<evidence type="ECO:0000313" key="8">
    <source>
        <dbReference type="EMBL" id="MBE3638534.1"/>
    </source>
</evidence>
<dbReference type="AlphaFoldDB" id="A0A8J7CVB0"/>
<organism evidence="8 9">
    <name type="scientific">Mangrovicoccus algicola</name>
    <dbReference type="NCBI Taxonomy" id="2771008"/>
    <lineage>
        <taxon>Bacteria</taxon>
        <taxon>Pseudomonadati</taxon>
        <taxon>Pseudomonadota</taxon>
        <taxon>Alphaproteobacteria</taxon>
        <taxon>Rhodobacterales</taxon>
        <taxon>Paracoccaceae</taxon>
        <taxon>Mangrovicoccus</taxon>
    </lineage>
</organism>
<dbReference type="EMBL" id="JACVXA010000024">
    <property type="protein sequence ID" value="MBE3638534.1"/>
    <property type="molecule type" value="Genomic_DNA"/>
</dbReference>
<sequence>MFSFLSRFEPYLLSVLRAVTGLLFVQHGFTKLLGWPRTPMSDVAMSSLPGIAGLFEFAGGLLLIAGLFTRPTAFVLSGMMAVAYFTVHAPQGFFPIVNGGELAATYCFVFLYFCVAGPGPWSLDAKRAGR</sequence>
<dbReference type="RefSeq" id="WP_193182217.1">
    <property type="nucleotide sequence ID" value="NZ_JACVXA010000024.1"/>
</dbReference>
<keyword evidence="6 7" id="KW-0472">Membrane</keyword>
<evidence type="ECO:0000256" key="6">
    <source>
        <dbReference type="ARBA" id="ARBA00023136"/>
    </source>
</evidence>
<keyword evidence="3" id="KW-1003">Cell membrane</keyword>
<evidence type="ECO:0000313" key="9">
    <source>
        <dbReference type="Proteomes" id="UP000609121"/>
    </source>
</evidence>
<dbReference type="Pfam" id="PF07681">
    <property type="entry name" value="DoxX"/>
    <property type="match status" value="1"/>
</dbReference>
<keyword evidence="4 7" id="KW-0812">Transmembrane</keyword>
<keyword evidence="9" id="KW-1185">Reference proteome</keyword>
<feature type="transmembrane region" description="Helical" evidence="7">
    <location>
        <begin position="12"/>
        <end position="29"/>
    </location>
</feature>
<feature type="transmembrane region" description="Helical" evidence="7">
    <location>
        <begin position="103"/>
        <end position="123"/>
    </location>
</feature>
<reference evidence="8" key="1">
    <citation type="submission" date="2020-09" db="EMBL/GenBank/DDBJ databases">
        <title>A novel bacterium of genus Mangrovicoccus, isolated from South China Sea.</title>
        <authorList>
            <person name="Huang H."/>
            <person name="Mo K."/>
            <person name="Hu Y."/>
        </authorList>
    </citation>
    <scope>NUCLEOTIDE SEQUENCE</scope>
    <source>
        <strain evidence="8">HB182678</strain>
    </source>
</reference>
<dbReference type="Proteomes" id="UP000609121">
    <property type="component" value="Unassembled WGS sequence"/>
</dbReference>
<proteinExistence type="inferred from homology"/>
<dbReference type="PANTHER" id="PTHR33452">
    <property type="entry name" value="OXIDOREDUCTASE CATD-RELATED"/>
    <property type="match status" value="1"/>
</dbReference>
<dbReference type="InterPro" id="IPR032808">
    <property type="entry name" value="DoxX"/>
</dbReference>
<evidence type="ECO:0000256" key="2">
    <source>
        <dbReference type="ARBA" id="ARBA00006679"/>
    </source>
</evidence>
<dbReference type="PANTHER" id="PTHR33452:SF4">
    <property type="entry name" value="BLL4328 PROTEIN"/>
    <property type="match status" value="1"/>
</dbReference>